<comment type="caution">
    <text evidence="3">The sequence shown here is derived from an EMBL/GenBank/DDBJ whole genome shotgun (WGS) entry which is preliminary data.</text>
</comment>
<evidence type="ECO:0000313" key="3">
    <source>
        <dbReference type="EMBL" id="MEO3716179.1"/>
    </source>
</evidence>
<dbReference type="RefSeq" id="WP_284827161.1">
    <property type="nucleotide sequence ID" value="NZ_JASOOY020000003.1"/>
</dbReference>
<gene>
    <name evidence="3" type="ORF">QP460_001045</name>
</gene>
<evidence type="ECO:0000313" key="4">
    <source>
        <dbReference type="Proteomes" id="UP001223646"/>
    </source>
</evidence>
<feature type="compositionally biased region" description="Polar residues" evidence="1">
    <location>
        <begin position="22"/>
        <end position="31"/>
    </location>
</feature>
<dbReference type="Proteomes" id="UP001223646">
    <property type="component" value="Unassembled WGS sequence"/>
</dbReference>
<dbReference type="Pfam" id="PF13529">
    <property type="entry name" value="Peptidase_C39_2"/>
    <property type="match status" value="1"/>
</dbReference>
<dbReference type="InterPro" id="IPR039564">
    <property type="entry name" value="Peptidase_C39-like"/>
</dbReference>
<feature type="domain" description="Peptidase C39-like" evidence="2">
    <location>
        <begin position="212"/>
        <end position="340"/>
    </location>
</feature>
<reference evidence="3" key="1">
    <citation type="submission" date="2023-05" db="EMBL/GenBank/DDBJ databases">
        <authorList>
            <person name="Du J."/>
        </authorList>
    </citation>
    <scope>NUCLEOTIDE SEQUENCE</scope>
    <source>
        <strain evidence="3">UMB1064</strain>
    </source>
</reference>
<dbReference type="Gene3D" id="3.90.70.10">
    <property type="entry name" value="Cysteine proteinases"/>
    <property type="match status" value="1"/>
</dbReference>
<protein>
    <submittedName>
        <fullName evidence="3">C39 family peptidase</fullName>
    </submittedName>
</protein>
<dbReference type="AlphaFoldDB" id="A0AAW9SG10"/>
<dbReference type="EMBL" id="JASOOY020000003">
    <property type="protein sequence ID" value="MEO3716179.1"/>
    <property type="molecule type" value="Genomic_DNA"/>
</dbReference>
<evidence type="ECO:0000259" key="2">
    <source>
        <dbReference type="Pfam" id="PF13529"/>
    </source>
</evidence>
<evidence type="ECO:0000256" key="1">
    <source>
        <dbReference type="SAM" id="MobiDB-lite"/>
    </source>
</evidence>
<name>A0AAW9SG10_CORAY</name>
<dbReference type="Gene3D" id="2.60.450.20">
    <property type="match status" value="1"/>
</dbReference>
<proteinExistence type="predicted"/>
<reference evidence="3" key="2">
    <citation type="submission" date="2024-05" db="EMBL/GenBank/DDBJ databases">
        <authorList>
            <person name="Wolfe A."/>
        </authorList>
    </citation>
    <scope>NUCLEOTIDE SEQUENCE</scope>
    <source>
        <strain evidence="3">UMB1064</strain>
    </source>
</reference>
<sequence>MNDDFMMDDTAGTDEFDGVEDTSLTPESGSDSLDGVSVQEADPFGADTQTQVRPEMPQLSMIEPGTGEPIHQSPMPSTVAEGHVGAGGDTGVLQWYQTSDGTQYAWGDDGSYYQVTPDGYVVQIAPDGSSAVTMPDGTFYAWDANGIPIELGSDPYGGYNGYGDYGDNSYGDYGDTSYDNNDYDNTDSYDTDVALTEEGVYGFSYEWTEDWFFQEVDGYCGPTSVAILVNEYFNGSISNPEHMVNMAYELGLTQDISQGMTTDNILTLLQANDVPSEKLHSSMSDLETRLGSGFGVIAIVDSGELWGDEADQYFEDNVYDHALVVTEVDTVTGTVTLADPGIPDGNGFEVSIAEFEDAWADSGFEMISTTDPDSDLVATDPDTVSAGGAVGAGTESAERPNLALVNLAGTGPIK</sequence>
<feature type="compositionally biased region" description="Acidic residues" evidence="1">
    <location>
        <begin position="1"/>
        <end position="20"/>
    </location>
</feature>
<organism evidence="3 4">
    <name type="scientific">Corynebacterium amycolatum</name>
    <dbReference type="NCBI Taxonomy" id="43765"/>
    <lineage>
        <taxon>Bacteria</taxon>
        <taxon>Bacillati</taxon>
        <taxon>Actinomycetota</taxon>
        <taxon>Actinomycetes</taxon>
        <taxon>Mycobacteriales</taxon>
        <taxon>Corynebacteriaceae</taxon>
        <taxon>Corynebacterium</taxon>
    </lineage>
</organism>
<dbReference type="InterPro" id="IPR047002">
    <property type="entry name" value="Tcp10_C_sf"/>
</dbReference>
<accession>A0AAW9SG10</accession>
<feature type="region of interest" description="Disordered" evidence="1">
    <location>
        <begin position="1"/>
        <end position="39"/>
    </location>
</feature>